<dbReference type="RefSeq" id="WP_012347594.1">
    <property type="nucleotide sequence ID" value="NC_010524.1"/>
</dbReference>
<sequence length="523" mass="53822">MFDRVDNDAAPPVHVPRARGSAVGWFGAAVMAVLTLVACGGGGGDGGVGTNGTGISMGTVNGFGSVIVDGVRFDDRQARVEIEQGSKGDEFVLAEVKLGHRSLVESIGSANDTTASLGVAQRIEVEPSLVGVVDSKLGDSITVLGQRVVVNSTGGQQPATVYEGFSGIADIQPTTDVVEVHALRQGSGDAVTYLATRIEKKTAAPPAYLRIAGVVSGVSGGSTGTFKLGPLTVQRSGSTVILPVGSPALQIANGNSVVVFAPTGAYVATGATAPRLDVTDGAVRVRSFASPVSISAYLSGVVTEINATTKLIAIDGATVDLSRVADADFDRVTFATLVVGDYVRARGRYLSATSFVADRLQLRTGDDDVNNPAELHGTLSGFVDATLTTPAKFVVRDTEVLLPDSAAVKDCPAVGVVLNDQFVEVKGLVSSTGITATQLECKSEVAGSVVERQGTVTSLSVSARTFVLQRTGVADVTVAYTDNTFFRDIPNWTDGLAVEVEGSLSGTGTSAVLNAIKIKRDDD</sequence>
<feature type="domain" description="DUF5666" evidence="1">
    <location>
        <begin position="453"/>
        <end position="509"/>
    </location>
</feature>
<feature type="domain" description="DUF5666" evidence="1">
    <location>
        <begin position="131"/>
        <end position="199"/>
    </location>
</feature>
<evidence type="ECO:0000313" key="2">
    <source>
        <dbReference type="EMBL" id="ACB34838.1"/>
    </source>
</evidence>
<dbReference type="InterPro" id="IPR043724">
    <property type="entry name" value="DUF5666"/>
</dbReference>
<dbReference type="Proteomes" id="UP000001693">
    <property type="component" value="Chromosome"/>
</dbReference>
<dbReference type="OrthoDB" id="8906854at2"/>
<evidence type="ECO:0000313" key="3">
    <source>
        <dbReference type="Proteomes" id="UP000001693"/>
    </source>
</evidence>
<gene>
    <name evidence="2" type="ordered locus">Lcho_2573</name>
</gene>
<feature type="domain" description="DUF5666" evidence="1">
    <location>
        <begin position="300"/>
        <end position="359"/>
    </location>
</feature>
<dbReference type="AlphaFoldDB" id="B1Y783"/>
<dbReference type="eggNOG" id="ENOG50330MP">
    <property type="taxonomic scope" value="Bacteria"/>
</dbReference>
<accession>B1Y783</accession>
<dbReference type="Pfam" id="PF18914">
    <property type="entry name" value="DUF5666"/>
    <property type="match status" value="3"/>
</dbReference>
<evidence type="ECO:0000259" key="1">
    <source>
        <dbReference type="Pfam" id="PF18914"/>
    </source>
</evidence>
<name>B1Y783_LEPCP</name>
<dbReference type="KEGG" id="lch:Lcho_2573"/>
<keyword evidence="3" id="KW-1185">Reference proteome</keyword>
<organism evidence="2 3">
    <name type="scientific">Leptothrix cholodnii (strain ATCC 51168 / LMG 8142 / SP-6)</name>
    <name type="common">Leptothrix discophora (strain SP-6)</name>
    <dbReference type="NCBI Taxonomy" id="395495"/>
    <lineage>
        <taxon>Bacteria</taxon>
        <taxon>Pseudomonadati</taxon>
        <taxon>Pseudomonadota</taxon>
        <taxon>Betaproteobacteria</taxon>
        <taxon>Burkholderiales</taxon>
        <taxon>Sphaerotilaceae</taxon>
        <taxon>Leptothrix</taxon>
    </lineage>
</organism>
<dbReference type="HOGENOM" id="CLU_520537_0_0_4"/>
<protein>
    <recommendedName>
        <fullName evidence="1">DUF5666 domain-containing protein</fullName>
    </recommendedName>
</protein>
<dbReference type="EMBL" id="CP001013">
    <property type="protein sequence ID" value="ACB34838.1"/>
    <property type="molecule type" value="Genomic_DNA"/>
</dbReference>
<reference evidence="2 3" key="1">
    <citation type="submission" date="2008-03" db="EMBL/GenBank/DDBJ databases">
        <title>Complete sequence of Leptothrix cholodnii SP-6.</title>
        <authorList>
            <consortium name="US DOE Joint Genome Institute"/>
            <person name="Copeland A."/>
            <person name="Lucas S."/>
            <person name="Lapidus A."/>
            <person name="Glavina del Rio T."/>
            <person name="Dalin E."/>
            <person name="Tice H."/>
            <person name="Bruce D."/>
            <person name="Goodwin L."/>
            <person name="Pitluck S."/>
            <person name="Chertkov O."/>
            <person name="Brettin T."/>
            <person name="Detter J.C."/>
            <person name="Han C."/>
            <person name="Kuske C.R."/>
            <person name="Schmutz J."/>
            <person name="Larimer F."/>
            <person name="Land M."/>
            <person name="Hauser L."/>
            <person name="Kyrpides N."/>
            <person name="Lykidis A."/>
            <person name="Emerson D."/>
            <person name="Richardson P."/>
        </authorList>
    </citation>
    <scope>NUCLEOTIDE SEQUENCE [LARGE SCALE GENOMIC DNA]</scope>
    <source>
        <strain evidence="3">ATCC 51168 / LMG 8142 / SP-6</strain>
    </source>
</reference>
<proteinExistence type="predicted"/>
<dbReference type="STRING" id="395495.Lcho_2573"/>